<keyword evidence="3" id="KW-1185">Reference proteome</keyword>
<protein>
    <submittedName>
        <fullName evidence="2">NACHT domain-containing NTPase</fullName>
    </submittedName>
</protein>
<reference evidence="2" key="2">
    <citation type="journal article" date="2021" name="Mar. Drugs">
        <title>Genome Reduction and Secondary Metabolism of the Marine Sponge-Associated Cyanobacterium Leptothoe.</title>
        <authorList>
            <person name="Konstantinou D."/>
            <person name="Popin R.V."/>
            <person name="Fewer D.P."/>
            <person name="Sivonen K."/>
            <person name="Gkelis S."/>
        </authorList>
    </citation>
    <scope>NUCLEOTIDE SEQUENCE</scope>
    <source>
        <strain evidence="2">TAU-MAC 1115</strain>
    </source>
</reference>
<proteinExistence type="predicted"/>
<dbReference type="SUPFAM" id="SSF52540">
    <property type="entry name" value="P-loop containing nucleoside triphosphate hydrolases"/>
    <property type="match status" value="1"/>
</dbReference>
<evidence type="ECO:0000313" key="3">
    <source>
        <dbReference type="Proteomes" id="UP000717364"/>
    </source>
</evidence>
<dbReference type="Pfam" id="PF22727">
    <property type="entry name" value="NCH2"/>
    <property type="match status" value="1"/>
</dbReference>
<dbReference type="Proteomes" id="UP000717364">
    <property type="component" value="Unassembled WGS sequence"/>
</dbReference>
<gene>
    <name evidence="2" type="ORF">IXB50_14365</name>
</gene>
<dbReference type="Pfam" id="PF05729">
    <property type="entry name" value="NACHT"/>
    <property type="match status" value="1"/>
</dbReference>
<dbReference type="InterPro" id="IPR054501">
    <property type="entry name" value="NCH2"/>
</dbReference>
<accession>A0A947DGQ1</accession>
<sequence>MVKRSLRASLTGIQQAKRAFALKGWTQENLAAEVNLKTRQPIWRFFTGQPVDRQFFMEICSILDLEWRYIAIDPPAEFPDPGEGSRETLLDIDELVKEVRSQHHDTIENQCGILQLLDINRPVSLDDIYVDVNILEELTSQQQLEITDLQNLELTEFDRVGLGAVEQKQISGMQAVETYLKLRVLGKPGVGKTTFIKHLAIQCIRGEFAADHVPIFISLRDFAAESNRNGDFKLLDYIHQILLLSDLSSPSTLETLLKVGRVLLLMDGMDEVLNQDISAVLREIRKFSDQYHRNRFVVTCRTAAQTLQLRGFTDVEIAPFTQEQIATFAQKWFVALTKTTAQAGQEQSAQFIHKLNFPENWQFRQLVTTPLFLHLACWVFQGQDKFPTKRAEFYKQGLDLLLGKWDEAKGVERDDAYRGFLLPQKLRLLSQLAAVTFEQGQYFFEQRTIEQYIGDYLQNLPGAALAPEELQLESEAMLKAIEAQHGLLIERARGIFSFSYLVFQEYFTARKIVATHNLQALEQALGGLVSHITDSHWREVFLLTAAMLRSADGLIQLMKQQIDALISQDPYLQDFLIWASQKSQTLPTEPKLATTRAFYLALAQNSPVADHFALASTLDQGILLDAALENLLQEFANHHSQDFAYINACSQTLNNILVIVLDAGFYKSLQQLRDQLPSPYQNQEWLQDWWQKNYADWLERLSTTITHYRNIHHPWQFTSEQEQMLQRYYNANQLLIDCLNSNCEVTAAIRKEIETTLLLPQQELEDREWQGN</sequence>
<dbReference type="RefSeq" id="WP_215609693.1">
    <property type="nucleotide sequence ID" value="NZ_JADOES010000029.1"/>
</dbReference>
<dbReference type="InterPro" id="IPR027417">
    <property type="entry name" value="P-loop_NTPase"/>
</dbReference>
<dbReference type="InterPro" id="IPR007111">
    <property type="entry name" value="NACHT_NTPase"/>
</dbReference>
<dbReference type="PANTHER" id="PTHR46844:SF1">
    <property type="entry name" value="SLR5058 PROTEIN"/>
    <property type="match status" value="1"/>
</dbReference>
<name>A0A947DGQ1_9CYAN</name>
<dbReference type="PANTHER" id="PTHR46844">
    <property type="entry name" value="SLR5058 PROTEIN"/>
    <property type="match status" value="1"/>
</dbReference>
<evidence type="ECO:0000259" key="1">
    <source>
        <dbReference type="PROSITE" id="PS50837"/>
    </source>
</evidence>
<dbReference type="EMBL" id="JADOES010000029">
    <property type="protein sequence ID" value="MBT9316610.1"/>
    <property type="molecule type" value="Genomic_DNA"/>
</dbReference>
<organism evidence="2 3">
    <name type="scientific">Leptothoe spongobia TAU-MAC 1115</name>
    <dbReference type="NCBI Taxonomy" id="1967444"/>
    <lineage>
        <taxon>Bacteria</taxon>
        <taxon>Bacillati</taxon>
        <taxon>Cyanobacteriota</taxon>
        <taxon>Cyanophyceae</taxon>
        <taxon>Nodosilineales</taxon>
        <taxon>Cymatolegaceae</taxon>
        <taxon>Leptothoe</taxon>
        <taxon>Leptothoe spongobia</taxon>
    </lineage>
</organism>
<dbReference type="AlphaFoldDB" id="A0A947DGQ1"/>
<reference evidence="2" key="1">
    <citation type="submission" date="2020-11" db="EMBL/GenBank/DDBJ databases">
        <authorList>
            <person name="Konstantinou D."/>
            <person name="Gkelis S."/>
            <person name="Popin R."/>
            <person name="Fewer D."/>
            <person name="Sivonen K."/>
        </authorList>
    </citation>
    <scope>NUCLEOTIDE SEQUENCE</scope>
    <source>
        <strain evidence="2">TAU-MAC 1115</strain>
    </source>
</reference>
<feature type="domain" description="NACHT" evidence="1">
    <location>
        <begin position="180"/>
        <end position="304"/>
    </location>
</feature>
<evidence type="ECO:0000313" key="2">
    <source>
        <dbReference type="EMBL" id="MBT9316610.1"/>
    </source>
</evidence>
<comment type="caution">
    <text evidence="2">The sequence shown here is derived from an EMBL/GenBank/DDBJ whole genome shotgun (WGS) entry which is preliminary data.</text>
</comment>
<dbReference type="Gene3D" id="3.40.50.300">
    <property type="entry name" value="P-loop containing nucleotide triphosphate hydrolases"/>
    <property type="match status" value="1"/>
</dbReference>
<dbReference type="PROSITE" id="PS50837">
    <property type="entry name" value="NACHT"/>
    <property type="match status" value="1"/>
</dbReference>